<proteinExistence type="predicted"/>
<dbReference type="Gene3D" id="3.40.630.30">
    <property type="match status" value="1"/>
</dbReference>
<dbReference type="InterPro" id="IPR000182">
    <property type="entry name" value="GNAT_dom"/>
</dbReference>
<evidence type="ECO:0000256" key="3">
    <source>
        <dbReference type="ARBA" id="ARBA00022679"/>
    </source>
</evidence>
<dbReference type="SUPFAM" id="SSF55729">
    <property type="entry name" value="Acyl-CoA N-acyltransferases (Nat)"/>
    <property type="match status" value="1"/>
</dbReference>
<evidence type="ECO:0000256" key="4">
    <source>
        <dbReference type="ARBA" id="ARBA00023315"/>
    </source>
</evidence>
<organism evidence="7 8">
    <name type="scientific">Rubrivivax gelatinosus</name>
    <name type="common">Rhodocyclus gelatinosus</name>
    <name type="synonym">Rhodopseudomonas gelatinosa</name>
    <dbReference type="NCBI Taxonomy" id="28068"/>
    <lineage>
        <taxon>Bacteria</taxon>
        <taxon>Pseudomonadati</taxon>
        <taxon>Pseudomonadota</taxon>
        <taxon>Betaproteobacteria</taxon>
        <taxon>Burkholderiales</taxon>
        <taxon>Sphaerotilaceae</taxon>
        <taxon>Rubrivivax</taxon>
    </lineage>
</organism>
<keyword evidence="4" id="KW-0012">Acyltransferase</keyword>
<keyword evidence="3" id="KW-0808">Transferase</keyword>
<comment type="caution">
    <text evidence="7">The sequence shown here is derived from an EMBL/GenBank/DDBJ whole genome shotgun (WGS) entry which is preliminary data.</text>
</comment>
<evidence type="ECO:0000313" key="7">
    <source>
        <dbReference type="EMBL" id="MBK1714634.1"/>
    </source>
</evidence>
<dbReference type="PANTHER" id="PTHR36449:SF1">
    <property type="entry name" value="ACETYLTRANSFERASE"/>
    <property type="match status" value="1"/>
</dbReference>
<gene>
    <name evidence="7" type="ORF">CKO43_17850</name>
</gene>
<dbReference type="PANTHER" id="PTHR36449">
    <property type="entry name" value="ACETYLTRANSFERASE-RELATED"/>
    <property type="match status" value="1"/>
</dbReference>
<sequence length="188" mass="20423">MALAGNGYGLLPVVEVAHQVLAAFDCGKPHLNAFLQESAQLHRERLGLTTVVFHRDVPERVVGYFTLSNDALPLTTSEVGELGLQDSVQLSAYPAVKLGRLAVTSDLQGCGVGKQVIGLVHGEILDSTSLSAARLVIVDADNEQRVVQFYERMGYRRSLWAERKAQTSGPRKAVTQQTVKMARDILAP</sequence>
<accession>A0ABS1DZ34</accession>
<reference evidence="7" key="1">
    <citation type="submission" date="2017-08" db="EMBL/GenBank/DDBJ databases">
        <authorList>
            <person name="Imhoff J.F."/>
            <person name="Rahn T."/>
            <person name="Kuenzel S."/>
            <person name="Neulinger S.C."/>
        </authorList>
    </citation>
    <scope>NUCLEOTIDE SEQUENCE</scope>
    <source>
        <strain evidence="7">IM 151</strain>
    </source>
</reference>
<dbReference type="InterPro" id="IPR016181">
    <property type="entry name" value="Acyl_CoA_acyltransferase"/>
</dbReference>
<dbReference type="EMBL" id="NRRU01000075">
    <property type="protein sequence ID" value="MBK1714634.1"/>
    <property type="molecule type" value="Genomic_DNA"/>
</dbReference>
<evidence type="ECO:0000313" key="8">
    <source>
        <dbReference type="Proteomes" id="UP001041814"/>
    </source>
</evidence>
<protein>
    <recommendedName>
        <fullName evidence="6">N-acetyltransferase domain-containing protein</fullName>
    </recommendedName>
</protein>
<evidence type="ECO:0000256" key="2">
    <source>
        <dbReference type="ARBA" id="ARBA00022649"/>
    </source>
</evidence>
<dbReference type="Pfam" id="PF13508">
    <property type="entry name" value="Acetyltransf_7"/>
    <property type="match status" value="1"/>
</dbReference>
<keyword evidence="2" id="KW-1277">Toxin-antitoxin system</keyword>
<dbReference type="RefSeq" id="WP_200379448.1">
    <property type="nucleotide sequence ID" value="NZ_NRRU01000075.1"/>
</dbReference>
<dbReference type="Proteomes" id="UP001041814">
    <property type="component" value="Unassembled WGS sequence"/>
</dbReference>
<comment type="catalytic activity">
    <reaction evidence="5">
        <text>glycyl-tRNA(Gly) + acetyl-CoA = N-acetylglycyl-tRNA(Gly) + CoA + H(+)</text>
        <dbReference type="Rhea" id="RHEA:81867"/>
        <dbReference type="Rhea" id="RHEA-COMP:9683"/>
        <dbReference type="Rhea" id="RHEA-COMP:19766"/>
        <dbReference type="ChEBI" id="CHEBI:15378"/>
        <dbReference type="ChEBI" id="CHEBI:57287"/>
        <dbReference type="ChEBI" id="CHEBI:57288"/>
        <dbReference type="ChEBI" id="CHEBI:78522"/>
        <dbReference type="ChEBI" id="CHEBI:232036"/>
    </reaction>
</comment>
<keyword evidence="8" id="KW-1185">Reference proteome</keyword>
<feature type="domain" description="N-acetyltransferase" evidence="6">
    <location>
        <begin position="90"/>
        <end position="156"/>
    </location>
</feature>
<evidence type="ECO:0000256" key="5">
    <source>
        <dbReference type="ARBA" id="ARBA00049880"/>
    </source>
</evidence>
<keyword evidence="1" id="KW-0678">Repressor</keyword>
<reference evidence="7" key="2">
    <citation type="journal article" date="2020" name="Microorganisms">
        <title>Osmotic Adaptation and Compatible Solute Biosynthesis of Phototrophic Bacteria as Revealed from Genome Analyses.</title>
        <authorList>
            <person name="Imhoff J.F."/>
            <person name="Rahn T."/>
            <person name="Kunzel S."/>
            <person name="Keller A."/>
            <person name="Neulinger S.C."/>
        </authorList>
    </citation>
    <scope>NUCLEOTIDE SEQUENCE</scope>
    <source>
        <strain evidence="7">IM 151</strain>
    </source>
</reference>
<evidence type="ECO:0000259" key="6">
    <source>
        <dbReference type="Pfam" id="PF13508"/>
    </source>
</evidence>
<evidence type="ECO:0000256" key="1">
    <source>
        <dbReference type="ARBA" id="ARBA00022491"/>
    </source>
</evidence>
<name>A0ABS1DZ34_RUBGE</name>